<dbReference type="RefSeq" id="WP_346240853.1">
    <property type="nucleotide sequence ID" value="NZ_JAZHYP010000002.1"/>
</dbReference>
<evidence type="ECO:0000259" key="1">
    <source>
        <dbReference type="Pfam" id="PF25056"/>
    </source>
</evidence>
<evidence type="ECO:0000313" key="3">
    <source>
        <dbReference type="Proteomes" id="UP001416393"/>
    </source>
</evidence>
<gene>
    <name evidence="2" type="ORF">VP395_06050</name>
</gene>
<name>A0ABV0ABF3_9FLAO</name>
<evidence type="ECO:0000313" key="2">
    <source>
        <dbReference type="EMBL" id="MEN3323281.1"/>
    </source>
</evidence>
<dbReference type="InterPro" id="IPR056695">
    <property type="entry name" value="DUF7793"/>
</dbReference>
<dbReference type="Proteomes" id="UP001416393">
    <property type="component" value="Unassembled WGS sequence"/>
</dbReference>
<sequence>MDENKNVIQMEHSKFWIDKGVLFCEICNPDQTRNLNEETVESYLKAVSILCKGEKMPFLIDLRNTHGTFLNSAAKKLANSPELSKLSLSEAFVVNSLKVKLLIISYKRIYEPITPFKIFNNYNEALMYSINVKNTINGTS</sequence>
<proteinExistence type="predicted"/>
<accession>A0ABV0ABF3</accession>
<comment type="caution">
    <text evidence="2">The sequence shown here is derived from an EMBL/GenBank/DDBJ whole genome shotgun (WGS) entry which is preliminary data.</text>
</comment>
<dbReference type="EMBL" id="JAZHYP010000002">
    <property type="protein sequence ID" value="MEN3323281.1"/>
    <property type="molecule type" value="Genomic_DNA"/>
</dbReference>
<feature type="domain" description="DUF7793" evidence="1">
    <location>
        <begin position="15"/>
        <end position="128"/>
    </location>
</feature>
<reference evidence="2 3" key="1">
    <citation type="submission" date="2024-01" db="EMBL/GenBank/DDBJ databases">
        <title>Mariniflexile litorale sp. nov., isolated from the shallow sediments of the Sea of Japan.</title>
        <authorList>
            <person name="Romanenko L."/>
            <person name="Bystritskaya E."/>
            <person name="Isaeva M."/>
        </authorList>
    </citation>
    <scope>NUCLEOTIDE SEQUENCE [LARGE SCALE GENOMIC DNA]</scope>
    <source>
        <strain evidence="2 3">KCTC 32427</strain>
    </source>
</reference>
<protein>
    <recommendedName>
        <fullName evidence="1">DUF7793 domain-containing protein</fullName>
    </recommendedName>
</protein>
<dbReference type="Pfam" id="PF25056">
    <property type="entry name" value="DUF7793"/>
    <property type="match status" value="1"/>
</dbReference>
<keyword evidence="3" id="KW-1185">Reference proteome</keyword>
<organism evidence="2 3">
    <name type="scientific">Mariniflexile soesokkakense</name>
    <dbReference type="NCBI Taxonomy" id="1343160"/>
    <lineage>
        <taxon>Bacteria</taxon>
        <taxon>Pseudomonadati</taxon>
        <taxon>Bacteroidota</taxon>
        <taxon>Flavobacteriia</taxon>
        <taxon>Flavobacteriales</taxon>
        <taxon>Flavobacteriaceae</taxon>
        <taxon>Mariniflexile</taxon>
    </lineage>
</organism>